<dbReference type="eggNOG" id="ENOG502QWS6">
    <property type="taxonomic scope" value="Eukaryota"/>
</dbReference>
<dbReference type="AlphaFoldDB" id="A0A067QLD7"/>
<feature type="transmembrane region" description="Helical" evidence="1">
    <location>
        <begin position="302"/>
        <end position="327"/>
    </location>
</feature>
<name>A0A067QLD7_ZOONE</name>
<feature type="transmembrane region" description="Helical" evidence="1">
    <location>
        <begin position="408"/>
        <end position="431"/>
    </location>
</feature>
<dbReference type="PANTHER" id="PTHR20992">
    <property type="entry name" value="AT15442P-RELATED"/>
    <property type="match status" value="1"/>
</dbReference>
<dbReference type="OMA" id="GRISKCH"/>
<feature type="transmembrane region" description="Helical" evidence="1">
    <location>
        <begin position="379"/>
        <end position="401"/>
    </location>
</feature>
<feature type="transmembrane region" description="Helical" evidence="1">
    <location>
        <begin position="339"/>
        <end position="359"/>
    </location>
</feature>
<protein>
    <submittedName>
        <fullName evidence="2">Uncharacterized protein</fullName>
    </submittedName>
</protein>
<dbReference type="InterPro" id="IPR005240">
    <property type="entry name" value="DUF389"/>
</dbReference>
<sequence>MAGLLFVVCVPTSEYEVNLAENLKGKSVSSNSTNEDFIQQFTDNKSDSLHSLRKTISTTDTLYETDDTSISYISKTPKECSTATINSDGNNQERSNINVGRISKCHPKINIDKPCEITLKPEETFHHEHLPRVKEGTSDLTKVQCFEETIPMKKVLELVLEKLKIDNAVWCSGENGQYYQVFFTVGSGERCEEILRHLNESGIGVRLNSVVSVIPCTLHYQGKQPTSIEDCPDLQETDESKQKSAKLSAWDKFVLSVRARLTVAQVVEGVRADANLTFDFLVLLVLSGIVAALGLAENSTVILVASMLISPLMGPIMAGTFGTVIVDRQLQKMGVLNELIGLLVCLVVGFIFGLAAGLANEHWGNGGWPTDEMIARGQIRSLWVGLLVALPSGAAVAIAILVDNTASLVGVAISASLMPPAVNAGLFWALACMDILWQGRMQLEDDDPNAVKSYSPIYSENPRVELLVLGTVSLCLTLVNIICIFVAGIIVLKIKEVAPRTSKDQMQFWKHDIKIARDYNRTFHGEDAEEIQKRLAEEIARTKLQSNLNAVAPNVYSLSCHNSTVALHEVFNPIATSESLNQLTWSPSTVGINQERRPTLYDLEKMYTTISTARGQGTLDVQPLQRRKRRHSGGVFCLGGSEVNGVTCTMPVTLPQAADLSGNTVLALPTITERNRQHLLGSDPSTSCSYPSISPKQPSLVTAAAVPYGDRRVFTVTLAEDPISNV</sequence>
<keyword evidence="1" id="KW-0472">Membrane</keyword>
<feature type="transmembrane region" description="Helical" evidence="1">
    <location>
        <begin position="276"/>
        <end position="296"/>
    </location>
</feature>
<dbReference type="Proteomes" id="UP000027135">
    <property type="component" value="Unassembled WGS sequence"/>
</dbReference>
<accession>A0A067QLD7</accession>
<dbReference type="EMBL" id="KK853201">
    <property type="protein sequence ID" value="KDR09916.1"/>
    <property type="molecule type" value="Genomic_DNA"/>
</dbReference>
<keyword evidence="1" id="KW-0812">Transmembrane</keyword>
<proteinExistence type="predicted"/>
<dbReference type="PANTHER" id="PTHR20992:SF9">
    <property type="entry name" value="AT15442P-RELATED"/>
    <property type="match status" value="1"/>
</dbReference>
<evidence type="ECO:0000313" key="3">
    <source>
        <dbReference type="Proteomes" id="UP000027135"/>
    </source>
</evidence>
<keyword evidence="1" id="KW-1133">Transmembrane helix</keyword>
<gene>
    <name evidence="2" type="ORF">L798_00353</name>
</gene>
<evidence type="ECO:0000313" key="2">
    <source>
        <dbReference type="EMBL" id="KDR09916.1"/>
    </source>
</evidence>
<dbReference type="InParanoid" id="A0A067QLD7"/>
<organism evidence="2 3">
    <name type="scientific">Zootermopsis nevadensis</name>
    <name type="common">Dampwood termite</name>
    <dbReference type="NCBI Taxonomy" id="136037"/>
    <lineage>
        <taxon>Eukaryota</taxon>
        <taxon>Metazoa</taxon>
        <taxon>Ecdysozoa</taxon>
        <taxon>Arthropoda</taxon>
        <taxon>Hexapoda</taxon>
        <taxon>Insecta</taxon>
        <taxon>Pterygota</taxon>
        <taxon>Neoptera</taxon>
        <taxon>Polyneoptera</taxon>
        <taxon>Dictyoptera</taxon>
        <taxon>Blattodea</taxon>
        <taxon>Blattoidea</taxon>
        <taxon>Termitoidae</taxon>
        <taxon>Termopsidae</taxon>
        <taxon>Zootermopsis</taxon>
    </lineage>
</organism>
<reference evidence="2 3" key="1">
    <citation type="journal article" date="2014" name="Nat. Commun.">
        <title>Molecular traces of alternative social organization in a termite genome.</title>
        <authorList>
            <person name="Terrapon N."/>
            <person name="Li C."/>
            <person name="Robertson H.M."/>
            <person name="Ji L."/>
            <person name="Meng X."/>
            <person name="Booth W."/>
            <person name="Chen Z."/>
            <person name="Childers C.P."/>
            <person name="Glastad K.M."/>
            <person name="Gokhale K."/>
            <person name="Gowin J."/>
            <person name="Gronenberg W."/>
            <person name="Hermansen R.A."/>
            <person name="Hu H."/>
            <person name="Hunt B.G."/>
            <person name="Huylmans A.K."/>
            <person name="Khalil S.M."/>
            <person name="Mitchell R.D."/>
            <person name="Munoz-Torres M.C."/>
            <person name="Mustard J.A."/>
            <person name="Pan H."/>
            <person name="Reese J.T."/>
            <person name="Scharf M.E."/>
            <person name="Sun F."/>
            <person name="Vogel H."/>
            <person name="Xiao J."/>
            <person name="Yang W."/>
            <person name="Yang Z."/>
            <person name="Yang Z."/>
            <person name="Zhou J."/>
            <person name="Zhu J."/>
            <person name="Brent C.S."/>
            <person name="Elsik C.G."/>
            <person name="Goodisman M.A."/>
            <person name="Liberles D.A."/>
            <person name="Roe R.M."/>
            <person name="Vargo E.L."/>
            <person name="Vilcinskas A."/>
            <person name="Wang J."/>
            <person name="Bornberg-Bauer E."/>
            <person name="Korb J."/>
            <person name="Zhang G."/>
            <person name="Liebig J."/>
        </authorList>
    </citation>
    <scope>NUCLEOTIDE SEQUENCE [LARGE SCALE GENOMIC DNA]</scope>
    <source>
        <tissue evidence="2">Whole organism</tissue>
    </source>
</reference>
<dbReference type="Pfam" id="PF04087">
    <property type="entry name" value="DUF389"/>
    <property type="match status" value="1"/>
</dbReference>
<keyword evidence="3" id="KW-1185">Reference proteome</keyword>
<evidence type="ECO:0000256" key="1">
    <source>
        <dbReference type="SAM" id="Phobius"/>
    </source>
</evidence>
<feature type="transmembrane region" description="Helical" evidence="1">
    <location>
        <begin position="466"/>
        <end position="492"/>
    </location>
</feature>